<name>A0A0W0FHK5_MONRR</name>
<gene>
    <name evidence="1" type="ORF">WG66_11643</name>
</gene>
<accession>A0A0W0FHK5</accession>
<evidence type="ECO:0000313" key="1">
    <source>
        <dbReference type="EMBL" id="KTB35781.1"/>
    </source>
</evidence>
<protein>
    <submittedName>
        <fullName evidence="1">Uncharacterized protein</fullName>
    </submittedName>
</protein>
<evidence type="ECO:0000313" key="2">
    <source>
        <dbReference type="Proteomes" id="UP000054988"/>
    </source>
</evidence>
<proteinExistence type="predicted"/>
<organism evidence="1 2">
    <name type="scientific">Moniliophthora roreri</name>
    <name type="common">Frosty pod rot fungus</name>
    <name type="synonym">Monilia roreri</name>
    <dbReference type="NCBI Taxonomy" id="221103"/>
    <lineage>
        <taxon>Eukaryota</taxon>
        <taxon>Fungi</taxon>
        <taxon>Dikarya</taxon>
        <taxon>Basidiomycota</taxon>
        <taxon>Agaricomycotina</taxon>
        <taxon>Agaricomycetes</taxon>
        <taxon>Agaricomycetidae</taxon>
        <taxon>Agaricales</taxon>
        <taxon>Marasmiineae</taxon>
        <taxon>Marasmiaceae</taxon>
        <taxon>Moniliophthora</taxon>
    </lineage>
</organism>
<dbReference type="EMBL" id="LATX01001981">
    <property type="protein sequence ID" value="KTB35781.1"/>
    <property type="molecule type" value="Genomic_DNA"/>
</dbReference>
<sequence length="113" mass="12464">MKTIGLFSLFDQFCLTTKGVFGWCPSTGFGVAVGKRDLVVMYPALVGSQGWAEGGDRASLCVLAGLLVHVDEILQRLELLMMTWANKPSGEWARKGGKEELFVLTHRRQTNAF</sequence>
<dbReference type="Proteomes" id="UP000054988">
    <property type="component" value="Unassembled WGS sequence"/>
</dbReference>
<dbReference type="AlphaFoldDB" id="A0A0W0FHK5"/>
<reference evidence="1 2" key="1">
    <citation type="submission" date="2015-12" db="EMBL/GenBank/DDBJ databases">
        <title>Draft genome sequence of Moniliophthora roreri, the causal agent of frosty pod rot of cacao.</title>
        <authorList>
            <person name="Aime M.C."/>
            <person name="Diaz-Valderrama J.R."/>
            <person name="Kijpornyongpan T."/>
            <person name="Phillips-Mora W."/>
        </authorList>
    </citation>
    <scope>NUCLEOTIDE SEQUENCE [LARGE SCALE GENOMIC DNA]</scope>
    <source>
        <strain evidence="1 2">MCA 2952</strain>
    </source>
</reference>
<comment type="caution">
    <text evidence="1">The sequence shown here is derived from an EMBL/GenBank/DDBJ whole genome shotgun (WGS) entry which is preliminary data.</text>
</comment>